<evidence type="ECO:0000313" key="1">
    <source>
        <dbReference type="EMBL" id="CAF0792919.1"/>
    </source>
</evidence>
<dbReference type="EMBL" id="CAJOBA010001089">
    <property type="protein sequence ID" value="CAF3575660.1"/>
    <property type="molecule type" value="Genomic_DNA"/>
</dbReference>
<evidence type="ECO:0000313" key="2">
    <source>
        <dbReference type="EMBL" id="CAF1204466.1"/>
    </source>
</evidence>
<gene>
    <name evidence="2" type="ORF">GPM918_LOCUS23891</name>
    <name evidence="1" type="ORF">OVA965_LOCUS4232</name>
    <name evidence="4" type="ORF">SRO942_LOCUS23890</name>
    <name evidence="3" type="ORF">TMI583_LOCUS4230</name>
</gene>
<proteinExistence type="predicted"/>
<evidence type="ECO:0000313" key="4">
    <source>
        <dbReference type="EMBL" id="CAF3968793.1"/>
    </source>
</evidence>
<protein>
    <submittedName>
        <fullName evidence="2">Uncharacterized protein</fullName>
    </submittedName>
</protein>
<dbReference type="EMBL" id="CAJNOQ010008707">
    <property type="protein sequence ID" value="CAF1204466.1"/>
    <property type="molecule type" value="Genomic_DNA"/>
</dbReference>
<evidence type="ECO:0000313" key="3">
    <source>
        <dbReference type="EMBL" id="CAF3575660.1"/>
    </source>
</evidence>
<dbReference type="AlphaFoldDB" id="A0A814WN30"/>
<accession>A0A814WN30</accession>
<dbReference type="EMBL" id="CAJNOK010001089">
    <property type="protein sequence ID" value="CAF0792919.1"/>
    <property type="molecule type" value="Genomic_DNA"/>
</dbReference>
<dbReference type="GO" id="GO:0008716">
    <property type="term" value="F:D-alanine-D-alanine ligase activity"/>
    <property type="evidence" value="ECO:0007669"/>
    <property type="project" value="TreeGrafter"/>
</dbReference>
<dbReference type="Proteomes" id="UP000681722">
    <property type="component" value="Unassembled WGS sequence"/>
</dbReference>
<organism evidence="2 5">
    <name type="scientific">Didymodactylos carnosus</name>
    <dbReference type="NCBI Taxonomy" id="1234261"/>
    <lineage>
        <taxon>Eukaryota</taxon>
        <taxon>Metazoa</taxon>
        <taxon>Spiralia</taxon>
        <taxon>Gnathifera</taxon>
        <taxon>Rotifera</taxon>
        <taxon>Eurotatoria</taxon>
        <taxon>Bdelloidea</taxon>
        <taxon>Philodinida</taxon>
        <taxon>Philodinidae</taxon>
        <taxon>Didymodactylos</taxon>
    </lineage>
</organism>
<name>A0A814WN30_9BILA</name>
<dbReference type="Proteomes" id="UP000682733">
    <property type="component" value="Unassembled WGS sequence"/>
</dbReference>
<comment type="caution">
    <text evidence="2">The sequence shown here is derived from an EMBL/GenBank/DDBJ whole genome shotgun (WGS) entry which is preliminary data.</text>
</comment>
<keyword evidence="5" id="KW-1185">Reference proteome</keyword>
<dbReference type="Proteomes" id="UP000663829">
    <property type="component" value="Unassembled WGS sequence"/>
</dbReference>
<sequence length="222" mass="25221">MNECGTIATNNNDEPQAEVIGDETKAIFFDTAHITIKRVCILSIHPNYTIEAAYGDSSTISTTEEKQQHTVIHPHDTEEVLKQLDPNINVQTIYLVPNVRQSIAAIRRIEHEVDIFINLYDNSDDTATKVIEYMQNQGIAFTGAGLHFCDPTRIELKRLCQYSQLPTPKFAFLTGSNNQYNNVLKQLPEKLGGFPLFIKPEHGYDSKLFLFECLMKVDIEKE</sequence>
<dbReference type="PANTHER" id="PTHR23132:SF23">
    <property type="entry name" value="D-ALANINE--D-ALANINE LIGASE B"/>
    <property type="match status" value="1"/>
</dbReference>
<reference evidence="2" key="1">
    <citation type="submission" date="2021-02" db="EMBL/GenBank/DDBJ databases">
        <authorList>
            <person name="Nowell W R."/>
        </authorList>
    </citation>
    <scope>NUCLEOTIDE SEQUENCE</scope>
</reference>
<dbReference type="Proteomes" id="UP000677228">
    <property type="component" value="Unassembled WGS sequence"/>
</dbReference>
<evidence type="ECO:0000313" key="5">
    <source>
        <dbReference type="Proteomes" id="UP000663829"/>
    </source>
</evidence>
<dbReference type="EMBL" id="CAJOBC010008708">
    <property type="protein sequence ID" value="CAF3968793.1"/>
    <property type="molecule type" value="Genomic_DNA"/>
</dbReference>
<dbReference type="OrthoDB" id="10032765at2759"/>
<dbReference type="PANTHER" id="PTHR23132">
    <property type="entry name" value="D-ALANINE--D-ALANINE LIGASE"/>
    <property type="match status" value="1"/>
</dbReference>